<evidence type="ECO:0000313" key="2">
    <source>
        <dbReference type="EMBL" id="MBE9143534.1"/>
    </source>
</evidence>
<feature type="domain" description="Zinc-ribbon" evidence="1">
    <location>
        <begin position="177"/>
        <end position="199"/>
    </location>
</feature>
<dbReference type="RefSeq" id="WP_193869104.1">
    <property type="nucleotide sequence ID" value="NZ_JADEWU010000017.1"/>
</dbReference>
<protein>
    <submittedName>
        <fullName evidence="2">Zinc ribbon domain-containing protein</fullName>
    </submittedName>
</protein>
<reference evidence="2 3" key="1">
    <citation type="submission" date="2020-10" db="EMBL/GenBank/DDBJ databases">
        <authorList>
            <person name="Castelo-Branco R."/>
            <person name="Eusebio N."/>
            <person name="Adriana R."/>
            <person name="Vieira A."/>
            <person name="Brugerolle De Fraissinette N."/>
            <person name="Rezende De Castro R."/>
            <person name="Schneider M.P."/>
            <person name="Vasconcelos V."/>
            <person name="Leao P.N."/>
        </authorList>
    </citation>
    <scope>NUCLEOTIDE SEQUENCE [LARGE SCALE GENOMIC DNA]</scope>
    <source>
        <strain evidence="2 3">LEGE 06226</strain>
    </source>
</reference>
<dbReference type="Pfam" id="PF13240">
    <property type="entry name" value="Zn_Ribbon_1"/>
    <property type="match status" value="1"/>
</dbReference>
<proteinExistence type="predicted"/>
<dbReference type="Proteomes" id="UP000640725">
    <property type="component" value="Unassembled WGS sequence"/>
</dbReference>
<evidence type="ECO:0000259" key="1">
    <source>
        <dbReference type="Pfam" id="PF13240"/>
    </source>
</evidence>
<dbReference type="InterPro" id="IPR026870">
    <property type="entry name" value="Zinc_ribbon_dom"/>
</dbReference>
<comment type="caution">
    <text evidence="2">The sequence shown here is derived from an EMBL/GenBank/DDBJ whole genome shotgun (WGS) entry which is preliminary data.</text>
</comment>
<sequence>MAYVCELGAGQRVYLENQGVQTVITLISSSPGQQQQASSSFATGVWSSPPQVFQTPYGMMLKILSEQGEKTLQIQGSSVSVISGTPSMNNSEQLPVHEVTSLPVSPMPGIEVMKPMKPMSSMEPMTPMTMSPMEPMKPLEPMNLKMGDMQMSMNPMEMRMGNMELRMGASAPNKQNFCSQCGASVKPEDRFCSSCGHQL</sequence>
<gene>
    <name evidence="2" type="ORF">IQ236_09880</name>
</gene>
<accession>A0ABR9UD87</accession>
<name>A0ABR9UD87_9CYAN</name>
<organism evidence="2 3">
    <name type="scientific">Planktothrix mougeotii LEGE 06226</name>
    <dbReference type="NCBI Taxonomy" id="1828728"/>
    <lineage>
        <taxon>Bacteria</taxon>
        <taxon>Bacillati</taxon>
        <taxon>Cyanobacteriota</taxon>
        <taxon>Cyanophyceae</taxon>
        <taxon>Oscillatoriophycideae</taxon>
        <taxon>Oscillatoriales</taxon>
        <taxon>Microcoleaceae</taxon>
        <taxon>Planktothrix</taxon>
    </lineage>
</organism>
<dbReference type="EMBL" id="JADEWU010000017">
    <property type="protein sequence ID" value="MBE9143534.1"/>
    <property type="molecule type" value="Genomic_DNA"/>
</dbReference>
<evidence type="ECO:0000313" key="3">
    <source>
        <dbReference type="Proteomes" id="UP000640725"/>
    </source>
</evidence>
<keyword evidence="3" id="KW-1185">Reference proteome</keyword>